<protein>
    <recommendedName>
        <fullName evidence="7">Major facilitator superfamily (MFS) profile domain-containing protein</fullName>
    </recommendedName>
</protein>
<dbReference type="InterPro" id="IPR036259">
    <property type="entry name" value="MFS_trans_sf"/>
</dbReference>
<proteinExistence type="inferred from homology"/>
<organism evidence="8 9">
    <name type="scientific">Buddleja alternifolia</name>
    <dbReference type="NCBI Taxonomy" id="168488"/>
    <lineage>
        <taxon>Eukaryota</taxon>
        <taxon>Viridiplantae</taxon>
        <taxon>Streptophyta</taxon>
        <taxon>Embryophyta</taxon>
        <taxon>Tracheophyta</taxon>
        <taxon>Spermatophyta</taxon>
        <taxon>Magnoliopsida</taxon>
        <taxon>eudicotyledons</taxon>
        <taxon>Gunneridae</taxon>
        <taxon>Pentapetalae</taxon>
        <taxon>asterids</taxon>
        <taxon>lamiids</taxon>
        <taxon>Lamiales</taxon>
        <taxon>Scrophulariaceae</taxon>
        <taxon>Buddlejeae</taxon>
        <taxon>Buddleja</taxon>
    </lineage>
</organism>
<sequence>MLKATPLLLFTPPKTVSLHHPFTILNKTKKNPFPHFISCSLPNNRNFKITAAAEQRRDPELKPPNDEDDKIKLLTEKDCGGGDVDFGWLPAFPHVLTASMSNFLFGYHIGVMNGPIVSIAKELGFEGNSFLEGLLVSIFIGGAFIGSISCGSLVDKLGCRRTFQLDTIPLILGAIIRSRTIKNEFLQKLPSFSNFQNIRSMLTK</sequence>
<dbReference type="AlphaFoldDB" id="A0AAV6WYY0"/>
<dbReference type="GO" id="GO:0016020">
    <property type="term" value="C:membrane"/>
    <property type="evidence" value="ECO:0007669"/>
    <property type="project" value="UniProtKB-SubCell"/>
</dbReference>
<evidence type="ECO:0000256" key="3">
    <source>
        <dbReference type="ARBA" id="ARBA00022989"/>
    </source>
</evidence>
<dbReference type="InterPro" id="IPR005828">
    <property type="entry name" value="MFS_sugar_transport-like"/>
</dbReference>
<keyword evidence="9" id="KW-1185">Reference proteome</keyword>
<keyword evidence="4 6" id="KW-0472">Membrane</keyword>
<keyword evidence="2 6" id="KW-0812">Transmembrane</keyword>
<evidence type="ECO:0000313" key="9">
    <source>
        <dbReference type="Proteomes" id="UP000826271"/>
    </source>
</evidence>
<comment type="similarity">
    <text evidence="5">Belongs to the major facilitator superfamily. Phosphate:H(+) symporter (TC 2.A.1.9) family.</text>
</comment>
<dbReference type="SUPFAM" id="SSF103473">
    <property type="entry name" value="MFS general substrate transporter"/>
    <property type="match status" value="1"/>
</dbReference>
<reference evidence="8" key="1">
    <citation type="submission" date="2019-10" db="EMBL/GenBank/DDBJ databases">
        <authorList>
            <person name="Zhang R."/>
            <person name="Pan Y."/>
            <person name="Wang J."/>
            <person name="Ma R."/>
            <person name="Yu S."/>
        </authorList>
    </citation>
    <scope>NUCLEOTIDE SEQUENCE</scope>
    <source>
        <strain evidence="8">LA-IB0</strain>
        <tissue evidence="8">Leaf</tissue>
    </source>
</reference>
<dbReference type="Gene3D" id="1.20.1250.20">
    <property type="entry name" value="MFS general substrate transporter like domains"/>
    <property type="match status" value="1"/>
</dbReference>
<dbReference type="InterPro" id="IPR020846">
    <property type="entry name" value="MFS_dom"/>
</dbReference>
<dbReference type="Pfam" id="PF00083">
    <property type="entry name" value="Sugar_tr"/>
    <property type="match status" value="1"/>
</dbReference>
<dbReference type="PANTHER" id="PTHR23503:SF103">
    <property type="entry name" value="PLASTIDIC GLUCOSE TRANSPORTER 1-RELATED"/>
    <property type="match status" value="1"/>
</dbReference>
<comment type="caution">
    <text evidence="8">The sequence shown here is derived from an EMBL/GenBank/DDBJ whole genome shotgun (WGS) entry which is preliminary data.</text>
</comment>
<feature type="transmembrane region" description="Helical" evidence="6">
    <location>
        <begin position="134"/>
        <end position="154"/>
    </location>
</feature>
<evidence type="ECO:0000256" key="2">
    <source>
        <dbReference type="ARBA" id="ARBA00022692"/>
    </source>
</evidence>
<evidence type="ECO:0000259" key="7">
    <source>
        <dbReference type="PROSITE" id="PS50850"/>
    </source>
</evidence>
<name>A0AAV6WYY0_9LAMI</name>
<dbReference type="Proteomes" id="UP000826271">
    <property type="component" value="Unassembled WGS sequence"/>
</dbReference>
<accession>A0AAV6WYY0</accession>
<evidence type="ECO:0000256" key="1">
    <source>
        <dbReference type="ARBA" id="ARBA00004141"/>
    </source>
</evidence>
<dbReference type="InterPro" id="IPR045263">
    <property type="entry name" value="GLUT"/>
</dbReference>
<keyword evidence="3 6" id="KW-1133">Transmembrane helix</keyword>
<evidence type="ECO:0000313" key="8">
    <source>
        <dbReference type="EMBL" id="KAG8375914.1"/>
    </source>
</evidence>
<dbReference type="PANTHER" id="PTHR23503">
    <property type="entry name" value="SOLUTE CARRIER FAMILY 2"/>
    <property type="match status" value="1"/>
</dbReference>
<evidence type="ECO:0000256" key="6">
    <source>
        <dbReference type="SAM" id="Phobius"/>
    </source>
</evidence>
<evidence type="ECO:0000256" key="4">
    <source>
        <dbReference type="ARBA" id="ARBA00023136"/>
    </source>
</evidence>
<feature type="domain" description="Major facilitator superfamily (MFS) profile" evidence="7">
    <location>
        <begin position="94"/>
        <end position="204"/>
    </location>
</feature>
<comment type="subcellular location">
    <subcellularLocation>
        <location evidence="1">Membrane</location>
        <topology evidence="1">Multi-pass membrane protein</topology>
    </subcellularLocation>
</comment>
<dbReference type="PROSITE" id="PS50850">
    <property type="entry name" value="MFS"/>
    <property type="match status" value="1"/>
</dbReference>
<dbReference type="EMBL" id="WHWC01000009">
    <property type="protein sequence ID" value="KAG8375914.1"/>
    <property type="molecule type" value="Genomic_DNA"/>
</dbReference>
<evidence type="ECO:0000256" key="5">
    <source>
        <dbReference type="ARBA" id="ARBA00044504"/>
    </source>
</evidence>
<gene>
    <name evidence="8" type="ORF">BUALT_Bualt09G0008600</name>
</gene>
<dbReference type="GO" id="GO:0015149">
    <property type="term" value="F:hexose transmembrane transporter activity"/>
    <property type="evidence" value="ECO:0007669"/>
    <property type="project" value="TreeGrafter"/>
</dbReference>